<evidence type="ECO:0000256" key="7">
    <source>
        <dbReference type="RuleBase" id="RU003903"/>
    </source>
</evidence>
<evidence type="ECO:0000259" key="9">
    <source>
        <dbReference type="Pfam" id="PF14748"/>
    </source>
</evidence>
<dbReference type="EC" id="1.5.1.2" evidence="4 5"/>
<dbReference type="InterPro" id="IPR036291">
    <property type="entry name" value="NAD(P)-bd_dom_sf"/>
</dbReference>
<dbReference type="Proteomes" id="UP000178606">
    <property type="component" value="Unassembled WGS sequence"/>
</dbReference>
<reference evidence="10 11" key="1">
    <citation type="journal article" date="2016" name="Nat. Commun.">
        <title>Thousands of microbial genomes shed light on interconnected biogeochemical processes in an aquifer system.</title>
        <authorList>
            <person name="Anantharaman K."/>
            <person name="Brown C.T."/>
            <person name="Hug L.A."/>
            <person name="Sharon I."/>
            <person name="Castelle C.J."/>
            <person name="Probst A.J."/>
            <person name="Thomas B.C."/>
            <person name="Singh A."/>
            <person name="Wilkins M.J."/>
            <person name="Karaoz U."/>
            <person name="Brodie E.L."/>
            <person name="Williams K.H."/>
            <person name="Hubbard S.S."/>
            <person name="Banfield J.F."/>
        </authorList>
    </citation>
    <scope>NUCLEOTIDE SEQUENCE [LARGE SCALE GENOMIC DNA]</scope>
    <source>
        <strain evidence="11">RIFCSPLOWO2_12_FULL_64_10</strain>
    </source>
</reference>
<dbReference type="AlphaFoldDB" id="A0A1F6CA06"/>
<dbReference type="Gene3D" id="1.10.3730.10">
    <property type="entry name" value="ProC C-terminal domain-like"/>
    <property type="match status" value="1"/>
</dbReference>
<keyword evidence="4" id="KW-0963">Cytoplasm</keyword>
<dbReference type="GO" id="GO:0004735">
    <property type="term" value="F:pyrroline-5-carboxylate reductase activity"/>
    <property type="evidence" value="ECO:0007669"/>
    <property type="project" value="UniProtKB-UniRule"/>
</dbReference>
<dbReference type="PANTHER" id="PTHR11645:SF0">
    <property type="entry name" value="PYRROLINE-5-CARBOXYLATE REDUCTASE 3"/>
    <property type="match status" value="1"/>
</dbReference>
<dbReference type="GO" id="GO:0005737">
    <property type="term" value="C:cytoplasm"/>
    <property type="evidence" value="ECO:0007669"/>
    <property type="project" value="UniProtKB-SubCell"/>
</dbReference>
<evidence type="ECO:0000256" key="4">
    <source>
        <dbReference type="HAMAP-Rule" id="MF_01925"/>
    </source>
</evidence>
<dbReference type="Pfam" id="PF03807">
    <property type="entry name" value="F420_oxidored"/>
    <property type="match status" value="1"/>
</dbReference>
<comment type="catalytic activity">
    <reaction evidence="4 7">
        <text>L-proline + NADP(+) = (S)-1-pyrroline-5-carboxylate + NADPH + 2 H(+)</text>
        <dbReference type="Rhea" id="RHEA:14109"/>
        <dbReference type="ChEBI" id="CHEBI:15378"/>
        <dbReference type="ChEBI" id="CHEBI:17388"/>
        <dbReference type="ChEBI" id="CHEBI:57783"/>
        <dbReference type="ChEBI" id="CHEBI:58349"/>
        <dbReference type="ChEBI" id="CHEBI:60039"/>
        <dbReference type="EC" id="1.5.1.2"/>
    </reaction>
</comment>
<dbReference type="InterPro" id="IPR000304">
    <property type="entry name" value="Pyrroline-COOH_reductase"/>
</dbReference>
<dbReference type="FunFam" id="1.10.3730.10:FF:000001">
    <property type="entry name" value="Pyrroline-5-carboxylate reductase"/>
    <property type="match status" value="1"/>
</dbReference>
<protein>
    <recommendedName>
        <fullName evidence="4 5">Pyrroline-5-carboxylate reductase</fullName>
        <shortName evidence="4">P5C reductase</shortName>
        <shortName evidence="4">P5CR</shortName>
        <ecNumber evidence="4 5">1.5.1.2</ecNumber>
    </recommendedName>
    <alternativeName>
        <fullName evidence="4">PCA reductase</fullName>
    </alternativeName>
</protein>
<dbReference type="EMBL" id="MFKF01000363">
    <property type="protein sequence ID" value="OGG45852.1"/>
    <property type="molecule type" value="Genomic_DNA"/>
</dbReference>
<comment type="caution">
    <text evidence="10">The sequence shown here is derived from an EMBL/GenBank/DDBJ whole genome shotgun (WGS) entry which is preliminary data.</text>
</comment>
<dbReference type="PROSITE" id="PS00521">
    <property type="entry name" value="P5CR"/>
    <property type="match status" value="1"/>
</dbReference>
<gene>
    <name evidence="4" type="primary">proC</name>
    <name evidence="10" type="ORF">A3F84_16030</name>
</gene>
<evidence type="ECO:0000256" key="2">
    <source>
        <dbReference type="ARBA" id="ARBA00022857"/>
    </source>
</evidence>
<evidence type="ECO:0000256" key="3">
    <source>
        <dbReference type="ARBA" id="ARBA00023002"/>
    </source>
</evidence>
<keyword evidence="2 4" id="KW-0521">NADP</keyword>
<dbReference type="SUPFAM" id="SSF48179">
    <property type="entry name" value="6-phosphogluconate dehydrogenase C-terminal domain-like"/>
    <property type="match status" value="1"/>
</dbReference>
<dbReference type="NCBIfam" id="TIGR00112">
    <property type="entry name" value="proC"/>
    <property type="match status" value="1"/>
</dbReference>
<dbReference type="PIRSF" id="PIRSF000193">
    <property type="entry name" value="Pyrrol-5-carb_rd"/>
    <property type="match status" value="1"/>
</dbReference>
<accession>A0A1F6CA06</accession>
<evidence type="ECO:0000313" key="10">
    <source>
        <dbReference type="EMBL" id="OGG45852.1"/>
    </source>
</evidence>
<dbReference type="Pfam" id="PF14748">
    <property type="entry name" value="P5CR_dimer"/>
    <property type="match status" value="1"/>
</dbReference>
<feature type="domain" description="Pyrroline-5-carboxylate reductase catalytic N-terminal" evidence="8">
    <location>
        <begin position="6"/>
        <end position="100"/>
    </location>
</feature>
<dbReference type="HAMAP" id="MF_01925">
    <property type="entry name" value="P5C_reductase"/>
    <property type="match status" value="1"/>
</dbReference>
<feature type="binding site" evidence="6">
    <location>
        <begin position="71"/>
        <end position="74"/>
    </location>
    <ligand>
        <name>NADP(+)</name>
        <dbReference type="ChEBI" id="CHEBI:58349"/>
    </ligand>
</feature>
<feature type="binding site" evidence="6">
    <location>
        <begin position="10"/>
        <end position="15"/>
    </location>
    <ligand>
        <name>NADP(+)</name>
        <dbReference type="ChEBI" id="CHEBI:58349"/>
    </ligand>
</feature>
<feature type="domain" description="Pyrroline-5-carboxylate reductase dimerisation" evidence="9">
    <location>
        <begin position="163"/>
        <end position="267"/>
    </location>
</feature>
<evidence type="ECO:0000256" key="1">
    <source>
        <dbReference type="ARBA" id="ARBA00005525"/>
    </source>
</evidence>
<comment type="pathway">
    <text evidence="4 7">Amino-acid biosynthesis; L-proline biosynthesis; L-proline from L-glutamate 5-semialdehyde: step 1/1.</text>
</comment>
<proteinExistence type="inferred from homology"/>
<dbReference type="PANTHER" id="PTHR11645">
    <property type="entry name" value="PYRROLINE-5-CARBOXYLATE REDUCTASE"/>
    <property type="match status" value="1"/>
</dbReference>
<comment type="similarity">
    <text evidence="1 4 7">Belongs to the pyrroline-5-carboxylate reductase family.</text>
</comment>
<sequence length="279" mass="28488">MLQGVRIAVIGAGNMGGALIGGLVESGVPPANLIASDVVTAALESVAQRRGVETTSTNRAAVQVRDIVLLAIKPQIAPATLADVAPALRPGCLLISIVAGVRTAAIESALGKPFPVVRVMPNLMAQVRAAASALCPGRHATAEHLETARQVLGAVGSTVVVEEKQMDAVTGLSGSGPAYIFVLIDALADGGVKMGLPKPVALQLAAQTVLGAARMASESGEHPAALKDRVTSPGGTTIAGLHALEQKGFRDALMSAVEAATRRSEELGNQEIRNQEIKN</sequence>
<comment type="function">
    <text evidence="4">Catalyzes the reduction of 1-pyrroline-5-carboxylate (PCA) to L-proline.</text>
</comment>
<dbReference type="InterPro" id="IPR028939">
    <property type="entry name" value="P5C_Rdtase_cat_N"/>
</dbReference>
<comment type="catalytic activity">
    <reaction evidence="4">
        <text>L-proline + NAD(+) = (S)-1-pyrroline-5-carboxylate + NADH + 2 H(+)</text>
        <dbReference type="Rhea" id="RHEA:14105"/>
        <dbReference type="ChEBI" id="CHEBI:15378"/>
        <dbReference type="ChEBI" id="CHEBI:17388"/>
        <dbReference type="ChEBI" id="CHEBI:57540"/>
        <dbReference type="ChEBI" id="CHEBI:57945"/>
        <dbReference type="ChEBI" id="CHEBI:60039"/>
        <dbReference type="EC" id="1.5.1.2"/>
    </reaction>
</comment>
<comment type="subcellular location">
    <subcellularLocation>
        <location evidence="4">Cytoplasm</location>
    </subcellularLocation>
</comment>
<dbReference type="UniPathway" id="UPA00098">
    <property type="reaction ID" value="UER00361"/>
</dbReference>
<feature type="binding site" evidence="6">
    <location>
        <position position="58"/>
    </location>
    <ligand>
        <name>NADPH</name>
        <dbReference type="ChEBI" id="CHEBI:57783"/>
    </ligand>
</feature>
<dbReference type="GO" id="GO:0055129">
    <property type="term" value="P:L-proline biosynthetic process"/>
    <property type="evidence" value="ECO:0007669"/>
    <property type="project" value="UniProtKB-UniRule"/>
</dbReference>
<keyword evidence="4 7" id="KW-0028">Amino-acid biosynthesis</keyword>
<evidence type="ECO:0000256" key="6">
    <source>
        <dbReference type="PIRSR" id="PIRSR000193-1"/>
    </source>
</evidence>
<evidence type="ECO:0000259" key="8">
    <source>
        <dbReference type="Pfam" id="PF03807"/>
    </source>
</evidence>
<organism evidence="10 11">
    <name type="scientific">Handelsmanbacteria sp. (strain RIFCSPLOWO2_12_FULL_64_10)</name>
    <dbReference type="NCBI Taxonomy" id="1817868"/>
    <lineage>
        <taxon>Bacteria</taxon>
        <taxon>Candidatus Handelsmaniibacteriota</taxon>
    </lineage>
</organism>
<dbReference type="SUPFAM" id="SSF51735">
    <property type="entry name" value="NAD(P)-binding Rossmann-fold domains"/>
    <property type="match status" value="1"/>
</dbReference>
<keyword evidence="3 4" id="KW-0560">Oxidoreductase</keyword>
<evidence type="ECO:0000313" key="11">
    <source>
        <dbReference type="Proteomes" id="UP000178606"/>
    </source>
</evidence>
<evidence type="ECO:0000256" key="5">
    <source>
        <dbReference type="NCBIfam" id="TIGR00112"/>
    </source>
</evidence>
<dbReference type="Gene3D" id="3.40.50.720">
    <property type="entry name" value="NAD(P)-binding Rossmann-like Domain"/>
    <property type="match status" value="1"/>
</dbReference>
<dbReference type="InterPro" id="IPR029036">
    <property type="entry name" value="P5CR_dimer"/>
</dbReference>
<name>A0A1F6CA06_HANXR</name>
<dbReference type="InterPro" id="IPR008927">
    <property type="entry name" value="6-PGluconate_DH-like_C_sf"/>
</dbReference>
<keyword evidence="4 7" id="KW-0641">Proline biosynthesis</keyword>
<dbReference type="InterPro" id="IPR053790">
    <property type="entry name" value="P5CR-like_CS"/>
</dbReference>